<dbReference type="PROSITE" id="PS01124">
    <property type="entry name" value="HTH_ARAC_FAMILY_2"/>
    <property type="match status" value="1"/>
</dbReference>
<keyword evidence="3" id="KW-0804">Transcription</keyword>
<dbReference type="InterPro" id="IPR050204">
    <property type="entry name" value="AraC_XylS_family_regulators"/>
</dbReference>
<keyword evidence="2" id="KW-0238">DNA-binding</keyword>
<evidence type="ECO:0000259" key="4">
    <source>
        <dbReference type="PROSITE" id="PS01124"/>
    </source>
</evidence>
<dbReference type="Pfam" id="PF12833">
    <property type="entry name" value="HTH_18"/>
    <property type="match status" value="1"/>
</dbReference>
<evidence type="ECO:0000256" key="1">
    <source>
        <dbReference type="ARBA" id="ARBA00023015"/>
    </source>
</evidence>
<dbReference type="PANTHER" id="PTHR46796">
    <property type="entry name" value="HTH-TYPE TRANSCRIPTIONAL ACTIVATOR RHAS-RELATED"/>
    <property type="match status" value="1"/>
</dbReference>
<comment type="caution">
    <text evidence="5">The sequence shown here is derived from an EMBL/GenBank/DDBJ whole genome shotgun (WGS) entry which is preliminary data.</text>
</comment>
<proteinExistence type="predicted"/>
<keyword evidence="6" id="KW-1185">Reference proteome</keyword>
<name>A0ABS4QTS3_9HYPH</name>
<gene>
    <name evidence="5" type="ORF">J2Z31_000545</name>
</gene>
<evidence type="ECO:0000256" key="3">
    <source>
        <dbReference type="ARBA" id="ARBA00023163"/>
    </source>
</evidence>
<accession>A0ABS4QTS3</accession>
<dbReference type="EMBL" id="JAGILA010000001">
    <property type="protein sequence ID" value="MBP2234055.1"/>
    <property type="molecule type" value="Genomic_DNA"/>
</dbReference>
<reference evidence="5 6" key="1">
    <citation type="submission" date="2021-03" db="EMBL/GenBank/DDBJ databases">
        <title>Genomic Encyclopedia of Type Strains, Phase IV (KMG-IV): sequencing the most valuable type-strain genomes for metagenomic binning, comparative biology and taxonomic classification.</title>
        <authorList>
            <person name="Goeker M."/>
        </authorList>
    </citation>
    <scope>NUCLEOTIDE SEQUENCE [LARGE SCALE GENOMIC DNA]</scope>
    <source>
        <strain evidence="5 6">DSM 13372</strain>
    </source>
</reference>
<dbReference type="PROSITE" id="PS00041">
    <property type="entry name" value="HTH_ARAC_FAMILY_1"/>
    <property type="match status" value="1"/>
</dbReference>
<dbReference type="SMART" id="SM00342">
    <property type="entry name" value="HTH_ARAC"/>
    <property type="match status" value="1"/>
</dbReference>
<protein>
    <submittedName>
        <fullName evidence="5">AraC-like DNA-binding protein</fullName>
    </submittedName>
</protein>
<dbReference type="InterPro" id="IPR009057">
    <property type="entry name" value="Homeodomain-like_sf"/>
</dbReference>
<sequence>MSGKLGQRLGRFVGLEEPRTLSTRYIQVAEILGSRLRWDEAECATPVRMDTSDGYLLCLQRRDLQAIPYWVNGKPVAMMPLNRGQFLFLDLNEEHASLTRGPVDCVSMYTPRDAVQQFEQEHDLKPVGSLRTANGVAFSDHIIRSLGEALVPAFERPEAASGLFVDYVALALLTHLTTFYADKPAVVRPVAGGLAPWQERRAKEMLLANMDGKTGLDELARACRLSRSHFARAFKVTTGTSPLRWLLARRLERAQELLLNSNLPIDQIASHCGFSDQSHLTRSFLSAMNVTPGQWRRLRRS</sequence>
<dbReference type="PANTHER" id="PTHR46796:SF14">
    <property type="entry name" value="TRANSCRIPTIONAL REGULATORY PROTEIN"/>
    <property type="match status" value="1"/>
</dbReference>
<dbReference type="InterPro" id="IPR018062">
    <property type="entry name" value="HTH_AraC-typ_CS"/>
</dbReference>
<evidence type="ECO:0000313" key="5">
    <source>
        <dbReference type="EMBL" id="MBP2234055.1"/>
    </source>
</evidence>
<organism evidence="5 6">
    <name type="scientific">Sinorhizobium kostiense</name>
    <dbReference type="NCBI Taxonomy" id="76747"/>
    <lineage>
        <taxon>Bacteria</taxon>
        <taxon>Pseudomonadati</taxon>
        <taxon>Pseudomonadota</taxon>
        <taxon>Alphaproteobacteria</taxon>
        <taxon>Hyphomicrobiales</taxon>
        <taxon>Rhizobiaceae</taxon>
        <taxon>Sinorhizobium/Ensifer group</taxon>
        <taxon>Sinorhizobium</taxon>
    </lineage>
</organism>
<dbReference type="SUPFAM" id="SSF46689">
    <property type="entry name" value="Homeodomain-like"/>
    <property type="match status" value="2"/>
</dbReference>
<dbReference type="InterPro" id="IPR018060">
    <property type="entry name" value="HTH_AraC"/>
</dbReference>
<feature type="domain" description="HTH araC/xylS-type" evidence="4">
    <location>
        <begin position="200"/>
        <end position="298"/>
    </location>
</feature>
<evidence type="ECO:0000256" key="2">
    <source>
        <dbReference type="ARBA" id="ARBA00023125"/>
    </source>
</evidence>
<keyword evidence="1" id="KW-0805">Transcription regulation</keyword>
<dbReference type="Proteomes" id="UP000730739">
    <property type="component" value="Unassembled WGS sequence"/>
</dbReference>
<dbReference type="RefSeq" id="WP_209600330.1">
    <property type="nucleotide sequence ID" value="NZ_JAGILA010000001.1"/>
</dbReference>
<evidence type="ECO:0000313" key="6">
    <source>
        <dbReference type="Proteomes" id="UP000730739"/>
    </source>
</evidence>
<dbReference type="Gene3D" id="1.10.10.60">
    <property type="entry name" value="Homeodomain-like"/>
    <property type="match status" value="2"/>
</dbReference>